<feature type="transmembrane region" description="Helical" evidence="5">
    <location>
        <begin position="74"/>
        <end position="97"/>
    </location>
</feature>
<keyword evidence="3 5" id="KW-1133">Transmembrane helix</keyword>
<evidence type="ECO:0008006" key="8">
    <source>
        <dbReference type="Google" id="ProtNLM"/>
    </source>
</evidence>
<dbReference type="Proteomes" id="UP000662701">
    <property type="component" value="Unassembled WGS sequence"/>
</dbReference>
<evidence type="ECO:0000256" key="4">
    <source>
        <dbReference type="ARBA" id="ARBA00023136"/>
    </source>
</evidence>
<dbReference type="InterPro" id="IPR023352">
    <property type="entry name" value="MAPEG-like_dom_sf"/>
</dbReference>
<evidence type="ECO:0000256" key="5">
    <source>
        <dbReference type="SAM" id="Phobius"/>
    </source>
</evidence>
<evidence type="ECO:0000256" key="1">
    <source>
        <dbReference type="ARBA" id="ARBA00004370"/>
    </source>
</evidence>
<evidence type="ECO:0000256" key="3">
    <source>
        <dbReference type="ARBA" id="ARBA00022989"/>
    </source>
</evidence>
<protein>
    <recommendedName>
        <fullName evidence="8">MAPEG family protein</fullName>
    </recommendedName>
</protein>
<reference evidence="6" key="2">
    <citation type="submission" date="2020-11" db="EMBL/GenBank/DDBJ databases">
        <title>Description of novel Gluconobacter species.</title>
        <authorList>
            <person name="Cleenwerck I."/>
            <person name="Cnockaert M."/>
            <person name="Borremans W."/>
            <person name="Wieme A.D."/>
            <person name="De Vuyst L."/>
            <person name="Vandamme P."/>
        </authorList>
    </citation>
    <scope>NUCLEOTIDE SEQUENCE</scope>
    <source>
        <strain evidence="6">LMG 1745</strain>
    </source>
</reference>
<gene>
    <name evidence="6" type="ORF">HKD19_14115</name>
</gene>
<organism evidence="6 7">
    <name type="scientific">Gluconobacter cadivus</name>
    <dbReference type="NCBI Taxonomy" id="2728101"/>
    <lineage>
        <taxon>Bacteria</taxon>
        <taxon>Pseudomonadati</taxon>
        <taxon>Pseudomonadota</taxon>
        <taxon>Alphaproteobacteria</taxon>
        <taxon>Acetobacterales</taxon>
        <taxon>Acetobacteraceae</taxon>
        <taxon>Gluconobacter</taxon>
    </lineage>
</organism>
<reference evidence="6" key="1">
    <citation type="submission" date="2020-04" db="EMBL/GenBank/DDBJ databases">
        <authorList>
            <person name="Sombolestani A."/>
        </authorList>
    </citation>
    <scope>NUCLEOTIDE SEQUENCE</scope>
    <source>
        <strain evidence="6">LMG 1745</strain>
    </source>
</reference>
<feature type="transmembrane region" description="Helical" evidence="5">
    <location>
        <begin position="6"/>
        <end position="27"/>
    </location>
</feature>
<dbReference type="PANTHER" id="PTHR35814:SF1">
    <property type="entry name" value="GLUTATHIONE S-TRANSFERASE-RELATED"/>
    <property type="match status" value="1"/>
</dbReference>
<dbReference type="InterPro" id="IPR001129">
    <property type="entry name" value="Membr-assoc_MAPEG"/>
</dbReference>
<dbReference type="EMBL" id="JABCQH010000020">
    <property type="protein sequence ID" value="MBF0889673.1"/>
    <property type="molecule type" value="Genomic_DNA"/>
</dbReference>
<feature type="transmembrane region" description="Helical" evidence="5">
    <location>
        <begin position="109"/>
        <end position="129"/>
    </location>
</feature>
<accession>A0ABR9YYQ7</accession>
<dbReference type="Pfam" id="PF01124">
    <property type="entry name" value="MAPEG"/>
    <property type="match status" value="1"/>
</dbReference>
<proteinExistence type="predicted"/>
<comment type="caution">
    <text evidence="6">The sequence shown here is derived from an EMBL/GenBank/DDBJ whole genome shotgun (WGS) entry which is preliminary data.</text>
</comment>
<keyword evidence="2 5" id="KW-0812">Transmembrane</keyword>
<dbReference type="Gene3D" id="1.20.120.550">
    <property type="entry name" value="Membrane associated eicosanoid/glutathione metabolism-like domain"/>
    <property type="match status" value="1"/>
</dbReference>
<dbReference type="SUPFAM" id="SSF161084">
    <property type="entry name" value="MAPEG domain-like"/>
    <property type="match status" value="1"/>
</dbReference>
<dbReference type="RefSeq" id="WP_194263417.1">
    <property type="nucleotide sequence ID" value="NZ_JABCQH010000020.1"/>
</dbReference>
<keyword evidence="7" id="KW-1185">Reference proteome</keyword>
<name>A0ABR9YYQ7_9PROT</name>
<sequence length="130" mass="14002">MPHLPISSFFIAIFSVALIGLSIPVSLRRVKIGDMIGDSPDQPLHRRIRAQGNFIEYVPLCLIGLVLTEAETASLWPALSIGIALVCGRVLHVIGMYGNDAPLRGLGMVLTYLSLVLTALFLSGIMLGFV</sequence>
<comment type="subcellular location">
    <subcellularLocation>
        <location evidence="1">Membrane</location>
    </subcellularLocation>
</comment>
<evidence type="ECO:0000313" key="7">
    <source>
        <dbReference type="Proteomes" id="UP000662701"/>
    </source>
</evidence>
<keyword evidence="4 5" id="KW-0472">Membrane</keyword>
<evidence type="ECO:0000256" key="2">
    <source>
        <dbReference type="ARBA" id="ARBA00022692"/>
    </source>
</evidence>
<dbReference type="PANTHER" id="PTHR35814">
    <property type="match status" value="1"/>
</dbReference>
<evidence type="ECO:0000313" key="6">
    <source>
        <dbReference type="EMBL" id="MBF0889673.1"/>
    </source>
</evidence>